<dbReference type="PANTHER" id="PTHR43537">
    <property type="entry name" value="TRANSCRIPTIONAL REGULATOR, GNTR FAMILY"/>
    <property type="match status" value="1"/>
</dbReference>
<protein>
    <recommendedName>
        <fullName evidence="4">HTH gntR-type domain-containing protein</fullName>
    </recommendedName>
</protein>
<name>A0A8J2Z099_9PROT</name>
<dbReference type="Proteomes" id="UP000646365">
    <property type="component" value="Unassembled WGS sequence"/>
</dbReference>
<dbReference type="Pfam" id="PF00392">
    <property type="entry name" value="GntR"/>
    <property type="match status" value="1"/>
</dbReference>
<feature type="domain" description="HTH gntR-type" evidence="4">
    <location>
        <begin position="19"/>
        <end position="87"/>
    </location>
</feature>
<comment type="caution">
    <text evidence="5">The sequence shown here is derived from an EMBL/GenBank/DDBJ whole genome shotgun (WGS) entry which is preliminary data.</text>
</comment>
<dbReference type="GO" id="GO:0003700">
    <property type="term" value="F:DNA-binding transcription factor activity"/>
    <property type="evidence" value="ECO:0007669"/>
    <property type="project" value="InterPro"/>
</dbReference>
<reference evidence="5" key="1">
    <citation type="journal article" date="2014" name="Int. J. Syst. Evol. Microbiol.">
        <title>Complete genome sequence of Corynebacterium casei LMG S-19264T (=DSM 44701T), isolated from a smear-ripened cheese.</title>
        <authorList>
            <consortium name="US DOE Joint Genome Institute (JGI-PGF)"/>
            <person name="Walter F."/>
            <person name="Albersmeier A."/>
            <person name="Kalinowski J."/>
            <person name="Ruckert C."/>
        </authorList>
    </citation>
    <scope>NUCLEOTIDE SEQUENCE</scope>
    <source>
        <strain evidence="5">CGMCC 1.15725</strain>
    </source>
</reference>
<keyword evidence="6" id="KW-1185">Reference proteome</keyword>
<dbReference type="SUPFAM" id="SSF46785">
    <property type="entry name" value="Winged helix' DNA-binding domain"/>
    <property type="match status" value="1"/>
</dbReference>
<sequence>MKKQVDALVVSRSSREKARRQAADLHATIERHIDQGRLKPGEKIATERELAAQFGASRTVVRRALALLHEAGKIERRVGHGTIVRAANDRQGAPLSASLLDTSPAELMEFRVALEPSLAEAIVLNASERDIQAIRDCLDGGDGADGWEEWERWDRSFHLSLVAATHNRLAIGVYDAVISIRHERPWLHIKQGHTDTVLWQYYQAQHRRIVDAIASRDASAAAHAIRDHLLKVRTKMLGFAES</sequence>
<dbReference type="GO" id="GO:0003677">
    <property type="term" value="F:DNA binding"/>
    <property type="evidence" value="ECO:0007669"/>
    <property type="project" value="UniProtKB-KW"/>
</dbReference>
<organism evidence="5 6">
    <name type="scientific">Aliidongia dinghuensis</name>
    <dbReference type="NCBI Taxonomy" id="1867774"/>
    <lineage>
        <taxon>Bacteria</taxon>
        <taxon>Pseudomonadati</taxon>
        <taxon>Pseudomonadota</taxon>
        <taxon>Alphaproteobacteria</taxon>
        <taxon>Rhodospirillales</taxon>
        <taxon>Dongiaceae</taxon>
        <taxon>Aliidongia</taxon>
    </lineage>
</organism>
<dbReference type="SMART" id="SM00895">
    <property type="entry name" value="FCD"/>
    <property type="match status" value="1"/>
</dbReference>
<accession>A0A8J2Z099</accession>
<dbReference type="PANTHER" id="PTHR43537:SF5">
    <property type="entry name" value="UXU OPERON TRANSCRIPTIONAL REGULATOR"/>
    <property type="match status" value="1"/>
</dbReference>
<evidence type="ECO:0000259" key="4">
    <source>
        <dbReference type="PROSITE" id="PS50949"/>
    </source>
</evidence>
<evidence type="ECO:0000313" key="6">
    <source>
        <dbReference type="Proteomes" id="UP000646365"/>
    </source>
</evidence>
<dbReference type="Gene3D" id="1.10.10.10">
    <property type="entry name" value="Winged helix-like DNA-binding domain superfamily/Winged helix DNA-binding domain"/>
    <property type="match status" value="1"/>
</dbReference>
<dbReference type="RefSeq" id="WP_189051698.1">
    <property type="nucleotide sequence ID" value="NZ_BMJQ01000020.1"/>
</dbReference>
<dbReference type="SMART" id="SM00345">
    <property type="entry name" value="HTH_GNTR"/>
    <property type="match status" value="1"/>
</dbReference>
<keyword evidence="1" id="KW-0805">Transcription regulation</keyword>
<reference evidence="5" key="2">
    <citation type="submission" date="2020-09" db="EMBL/GenBank/DDBJ databases">
        <authorList>
            <person name="Sun Q."/>
            <person name="Zhou Y."/>
        </authorList>
    </citation>
    <scope>NUCLEOTIDE SEQUENCE</scope>
    <source>
        <strain evidence="5">CGMCC 1.15725</strain>
    </source>
</reference>
<dbReference type="AlphaFoldDB" id="A0A8J2Z099"/>
<evidence type="ECO:0000256" key="3">
    <source>
        <dbReference type="ARBA" id="ARBA00023163"/>
    </source>
</evidence>
<dbReference type="Pfam" id="PF07729">
    <property type="entry name" value="FCD"/>
    <property type="match status" value="1"/>
</dbReference>
<dbReference type="InterPro" id="IPR008920">
    <property type="entry name" value="TF_FadR/GntR_C"/>
</dbReference>
<evidence type="ECO:0000256" key="1">
    <source>
        <dbReference type="ARBA" id="ARBA00023015"/>
    </source>
</evidence>
<dbReference type="SUPFAM" id="SSF48008">
    <property type="entry name" value="GntR ligand-binding domain-like"/>
    <property type="match status" value="1"/>
</dbReference>
<dbReference type="Gene3D" id="1.20.120.530">
    <property type="entry name" value="GntR ligand-binding domain-like"/>
    <property type="match status" value="1"/>
</dbReference>
<keyword evidence="3" id="KW-0804">Transcription</keyword>
<proteinExistence type="predicted"/>
<dbReference type="CDD" id="cd07377">
    <property type="entry name" value="WHTH_GntR"/>
    <property type="match status" value="1"/>
</dbReference>
<dbReference type="PROSITE" id="PS50949">
    <property type="entry name" value="HTH_GNTR"/>
    <property type="match status" value="1"/>
</dbReference>
<dbReference type="EMBL" id="BMJQ01000020">
    <property type="protein sequence ID" value="GGF44091.1"/>
    <property type="molecule type" value="Genomic_DNA"/>
</dbReference>
<evidence type="ECO:0000256" key="2">
    <source>
        <dbReference type="ARBA" id="ARBA00023125"/>
    </source>
</evidence>
<dbReference type="InterPro" id="IPR000524">
    <property type="entry name" value="Tscrpt_reg_HTH_GntR"/>
</dbReference>
<dbReference type="PRINTS" id="PR00035">
    <property type="entry name" value="HTHGNTR"/>
</dbReference>
<dbReference type="InterPro" id="IPR011711">
    <property type="entry name" value="GntR_C"/>
</dbReference>
<evidence type="ECO:0000313" key="5">
    <source>
        <dbReference type="EMBL" id="GGF44091.1"/>
    </source>
</evidence>
<dbReference type="InterPro" id="IPR036390">
    <property type="entry name" value="WH_DNA-bd_sf"/>
</dbReference>
<gene>
    <name evidence="5" type="ORF">GCM10011611_58170</name>
</gene>
<dbReference type="InterPro" id="IPR036388">
    <property type="entry name" value="WH-like_DNA-bd_sf"/>
</dbReference>
<keyword evidence="2" id="KW-0238">DNA-binding</keyword>